<feature type="region of interest" description="Disordered" evidence="1">
    <location>
        <begin position="1047"/>
        <end position="1122"/>
    </location>
</feature>
<dbReference type="PANTHER" id="PTHR13239:SF4">
    <property type="entry name" value="AT25231P"/>
    <property type="match status" value="1"/>
</dbReference>
<feature type="compositionally biased region" description="Basic residues" evidence="1">
    <location>
        <begin position="1074"/>
        <end position="1083"/>
    </location>
</feature>
<name>A0A9P8CZZ0_MORAP</name>
<dbReference type="GO" id="GO:0005829">
    <property type="term" value="C:cytosol"/>
    <property type="evidence" value="ECO:0007669"/>
    <property type="project" value="TreeGrafter"/>
</dbReference>
<comment type="caution">
    <text evidence="4">The sequence shown here is derived from an EMBL/GenBank/DDBJ whole genome shotgun (WGS) entry which is preliminary data.</text>
</comment>
<dbReference type="Proteomes" id="UP000717515">
    <property type="component" value="Unassembled WGS sequence"/>
</dbReference>
<feature type="region of interest" description="Disordered" evidence="1">
    <location>
        <begin position="840"/>
        <end position="897"/>
    </location>
</feature>
<dbReference type="Pfam" id="PF07923">
    <property type="entry name" value="N1221"/>
    <property type="match status" value="1"/>
</dbReference>
<accession>A0A9P8CZZ0</accession>
<dbReference type="InterPro" id="IPR021819">
    <property type="entry name" value="Far11/STRP_C"/>
</dbReference>
<dbReference type="InterPro" id="IPR040185">
    <property type="entry name" value="Far11/STRP"/>
</dbReference>
<evidence type="ECO:0000256" key="1">
    <source>
        <dbReference type="SAM" id="MobiDB-lite"/>
    </source>
</evidence>
<dbReference type="SMART" id="SM01293">
    <property type="entry name" value="DUF3402"/>
    <property type="match status" value="1"/>
</dbReference>
<dbReference type="Pfam" id="PF11882">
    <property type="entry name" value="DUF3402"/>
    <property type="match status" value="1"/>
</dbReference>
<protein>
    <submittedName>
        <fullName evidence="4">Uncharacterized protein</fullName>
    </submittedName>
</protein>
<dbReference type="EMBL" id="JAIFTL010000047">
    <property type="protein sequence ID" value="KAG9325134.1"/>
    <property type="molecule type" value="Genomic_DNA"/>
</dbReference>
<feature type="compositionally biased region" description="Acidic residues" evidence="1">
    <location>
        <begin position="459"/>
        <end position="477"/>
    </location>
</feature>
<feature type="domain" description="Far11/STRP N-terminal" evidence="2">
    <location>
        <begin position="28"/>
        <end position="307"/>
    </location>
</feature>
<dbReference type="GO" id="GO:0007010">
    <property type="term" value="P:cytoskeleton organization"/>
    <property type="evidence" value="ECO:0007669"/>
    <property type="project" value="TreeGrafter"/>
</dbReference>
<reference evidence="4" key="1">
    <citation type="submission" date="2021-07" db="EMBL/GenBank/DDBJ databases">
        <title>Draft genome of Mortierella alpina, strain LL118, isolated from an aspen leaf litter sample.</title>
        <authorList>
            <person name="Yang S."/>
            <person name="Vinatzer B.A."/>
        </authorList>
    </citation>
    <scope>NUCLEOTIDE SEQUENCE</scope>
    <source>
        <strain evidence="4">LL118</strain>
    </source>
</reference>
<sequence length="1122" mass="125490">MADNPTQDSITMAQLKQYVSTMPSKQKQDPVPFQYADMDTVSAEIDEFFGYSEVQQFVENRDIFLENYDEGKDRTLSKRNWQKSTVSEREAYAEYLLDFMDQKSDSSRLSVARQLIYISQGTYAGVSNEDDHLDWILQNNKMLRKLGAFQTFYDAFRIACSKYVGRTLSNEPGIAVEIEALVTLLYMLVVSHEDDQDFMDELAAASPSLTVFLYDQICMRPAKDQPYPLKKMLLLLWKVMRTTLGGTDDFPMLKDVARRVLGTPSLTATNLSQKSDPQDYLVYQSEMSQKYPTYIPTNPAVSPNGPSIPISTLANVLQAKSGVTTGGAAGGNSQISKVLSGNGTVTSKAGKGSSVAANIGTMATQPFIFPSSSMNTSTPRSITEAEELFKKNMYISTATLQIFHEKKLLTERGYRSNSDAEGQDSGRILEYRQPASIRSRIRPRRRSLMRRFNGNGNQGDDEADDNASEEDGGESDEEASRNSVLAATDNKAPVVTEKERERVERIEHIYREIVPRMAQIQVTLLKTLLVCIKISGASPAKEASNAEAEGKEPVDTFSRVNDIREHEIMAKAVSSILLLQLQHFKIYHILAFNYVCQLLVDSNCLLLLLKIFGNAENPGNIHTKNEVEDYNFFRTCGLLRQSSSERDPTRAYQDLLKNAVADLGDPIPANYVCRRNMFAIINLLRVLQKLTKNKIHRVLLLVQYKSSAILKRLLKINHPDLQKYVYKALKSQVPFLGRKWRSSHMKVITGIYLYCRSNLRDDWISGADVERDLEEALPAEQQLRNLIRHYHDRVHPNALVPDPGAAQTKVGKAAGTTSQYSGPKYDWQEMYEAHASIPEVGHHMDHSGHGHTTNSGNNNNNSGTGLRSDGEESDKSATTHHSNRSTASDASSMTADRRRDLTLSDIEFDAGFEENYEEWLEAEVFGKKTSPSVLEAPPFKFNDYYFDDTTDIPFLKTPGDGSGWDTPAVMPSDDESGYMGGMSPFNFSRWEDEELFKQINWTPNLHSMDASVEQQYYLDEVSEFSNSPVYYYGDAAVDADTGIGIDAGQRHDGEGAGYGGSSPGSAGGSIGSGMRRRSRPLRVRKSDMGTEWIEDDAKEEVMHAYGPSPATHMLDQPDLNEP</sequence>
<proteinExistence type="predicted"/>
<feature type="compositionally biased region" description="Low complexity" evidence="1">
    <location>
        <begin position="884"/>
        <end position="894"/>
    </location>
</feature>
<feature type="compositionally biased region" description="Basic and acidic residues" evidence="1">
    <location>
        <begin position="868"/>
        <end position="877"/>
    </location>
</feature>
<dbReference type="PANTHER" id="PTHR13239">
    <property type="entry name" value="PROTEIN REQUIRED FOR HYPHAL ANASTOMOSIS HAM-2"/>
    <property type="match status" value="1"/>
</dbReference>
<dbReference type="AlphaFoldDB" id="A0A9P8CZZ0"/>
<feature type="region of interest" description="Disordered" evidence="1">
    <location>
        <begin position="413"/>
        <end position="498"/>
    </location>
</feature>
<organism evidence="4 5">
    <name type="scientific">Mortierella alpina</name>
    <name type="common">Oleaginous fungus</name>
    <name type="synonym">Mortierella renispora</name>
    <dbReference type="NCBI Taxonomy" id="64518"/>
    <lineage>
        <taxon>Eukaryota</taxon>
        <taxon>Fungi</taxon>
        <taxon>Fungi incertae sedis</taxon>
        <taxon>Mucoromycota</taxon>
        <taxon>Mortierellomycotina</taxon>
        <taxon>Mortierellomycetes</taxon>
        <taxon>Mortierellales</taxon>
        <taxon>Mortierellaceae</taxon>
        <taxon>Mortierella</taxon>
    </lineage>
</organism>
<evidence type="ECO:0000259" key="2">
    <source>
        <dbReference type="SMART" id="SM01292"/>
    </source>
</evidence>
<gene>
    <name evidence="4" type="ORF">KVV02_003551</name>
</gene>
<evidence type="ECO:0000313" key="5">
    <source>
        <dbReference type="Proteomes" id="UP000717515"/>
    </source>
</evidence>
<evidence type="ECO:0000313" key="4">
    <source>
        <dbReference type="EMBL" id="KAG9325134.1"/>
    </source>
</evidence>
<feature type="domain" description="Far11/STRP C-terminal" evidence="3">
    <location>
        <begin position="379"/>
        <end position="916"/>
    </location>
</feature>
<feature type="compositionally biased region" description="Gly residues" evidence="1">
    <location>
        <begin position="1055"/>
        <end position="1071"/>
    </location>
</feature>
<feature type="compositionally biased region" description="Basic residues" evidence="1">
    <location>
        <begin position="439"/>
        <end position="449"/>
    </location>
</feature>
<dbReference type="InterPro" id="IPR012486">
    <property type="entry name" value="Far11/STRP_N"/>
</dbReference>
<dbReference type="SMART" id="SM01292">
    <property type="entry name" value="N1221"/>
    <property type="match status" value="1"/>
</dbReference>
<feature type="compositionally biased region" description="Low complexity" evidence="1">
    <location>
        <begin position="850"/>
        <end position="865"/>
    </location>
</feature>
<feature type="region of interest" description="Disordered" evidence="1">
    <location>
        <begin position="798"/>
        <end position="819"/>
    </location>
</feature>
<evidence type="ECO:0000259" key="3">
    <source>
        <dbReference type="SMART" id="SM01293"/>
    </source>
</evidence>